<dbReference type="NCBIfam" id="TIGR03503">
    <property type="entry name" value="TIGR03503 family protein"/>
    <property type="match status" value="1"/>
</dbReference>
<sequence>MAKLMAKLGCCSRYLFILLVIIQSYYVMAQQELTEIEYYKNDDVTNQIALLDNRFRIDAQLEEVTLLFYRATGSQPVILIRPDGSKLKINNYPKDEVEWFDDRTYDLIRMKNPMIGPWQAVGDISPDSKIMVITEVRIEVEPLPETLLSGETLKVFARLYNREKAIDDPRFDDVIDLDIDFYSTNNSNFDNFGAKPIEIGSFRDDGYELDEHAKDGIFTAEFELNFAAGEWVPIYRVKMPMAERELRQKPVILRPVPVKITVDKTVNKNEYHKINFNIDGTYVDPDSMIFQGKITYPDKQADPLSITEGQGTKRVKKIAFTEPGIHRLNINAFGETIDGREFRLVIPEFTFNVERKGGVRIGNLSGDGETNDAENTVETALAIKEASVKKLQEELALAKLKHEQEQAAKKEMNIMIAIIVNLVIILAAITVFIIIRRKKSKESK</sequence>
<name>A0A7X0NFM6_9GAMM</name>
<proteinExistence type="predicted"/>
<comment type="caution">
    <text evidence="3">The sequence shown here is derived from an EMBL/GenBank/DDBJ whole genome shotgun (WGS) entry which is preliminary data.</text>
</comment>
<feature type="coiled-coil region" evidence="1">
    <location>
        <begin position="381"/>
        <end position="408"/>
    </location>
</feature>
<keyword evidence="2" id="KW-0812">Transmembrane</keyword>
<dbReference type="Proteomes" id="UP000537141">
    <property type="component" value="Unassembled WGS sequence"/>
</dbReference>
<dbReference type="AlphaFoldDB" id="A0A7X0NFM6"/>
<keyword evidence="2" id="KW-0472">Membrane</keyword>
<keyword evidence="2" id="KW-1133">Transmembrane helix</keyword>
<protein>
    <submittedName>
        <fullName evidence="3">Uncharacterized protein (TIGR03503 family)</fullName>
    </submittedName>
</protein>
<reference evidence="3 4" key="1">
    <citation type="submission" date="2020-08" db="EMBL/GenBank/DDBJ databases">
        <title>Genomic Encyclopedia of Type Strains, Phase IV (KMG-IV): sequencing the most valuable type-strain genomes for metagenomic binning, comparative biology and taxonomic classification.</title>
        <authorList>
            <person name="Goeker M."/>
        </authorList>
    </citation>
    <scope>NUCLEOTIDE SEQUENCE [LARGE SCALE GENOMIC DNA]</scope>
    <source>
        <strain evidence="3 4">DSM 26287</strain>
    </source>
</reference>
<feature type="transmembrane region" description="Helical" evidence="2">
    <location>
        <begin position="414"/>
        <end position="435"/>
    </location>
</feature>
<evidence type="ECO:0000256" key="1">
    <source>
        <dbReference type="SAM" id="Coils"/>
    </source>
</evidence>
<dbReference type="InterPro" id="IPR020010">
    <property type="entry name" value="CHP03503"/>
</dbReference>
<evidence type="ECO:0000256" key="2">
    <source>
        <dbReference type="SAM" id="Phobius"/>
    </source>
</evidence>
<dbReference type="RefSeq" id="WP_184423150.1">
    <property type="nucleotide sequence ID" value="NZ_AP027362.1"/>
</dbReference>
<organism evidence="3 4">
    <name type="scientific">Thalassotalea piscium</name>
    <dbReference type="NCBI Taxonomy" id="1230533"/>
    <lineage>
        <taxon>Bacteria</taxon>
        <taxon>Pseudomonadati</taxon>
        <taxon>Pseudomonadota</taxon>
        <taxon>Gammaproteobacteria</taxon>
        <taxon>Alteromonadales</taxon>
        <taxon>Colwelliaceae</taxon>
        <taxon>Thalassotalea</taxon>
    </lineage>
</organism>
<evidence type="ECO:0000313" key="3">
    <source>
        <dbReference type="EMBL" id="MBB6542468.1"/>
    </source>
</evidence>
<keyword evidence="4" id="KW-1185">Reference proteome</keyword>
<evidence type="ECO:0000313" key="4">
    <source>
        <dbReference type="Proteomes" id="UP000537141"/>
    </source>
</evidence>
<accession>A0A7X0NFM6</accession>
<keyword evidence="1" id="KW-0175">Coiled coil</keyword>
<gene>
    <name evidence="3" type="ORF">HNQ55_000957</name>
</gene>
<dbReference type="EMBL" id="JACHHU010000005">
    <property type="protein sequence ID" value="MBB6542468.1"/>
    <property type="molecule type" value="Genomic_DNA"/>
</dbReference>